<sequence>MTAESPKLKKVGRDVSPDKADHPAGASNVELPRGILCRGPTIPWLASSLVPSTHLCFQITLLCPTCPISPSEAQPSPSGEKRSGLESAFADNGEGFRPSGTKWQLELTTQEVRQVLWRGAGLRKAEEKLNSRQWEITQAATRAKLAFLTSPELEIGGTGLWVTMKDSDWLRGPLVYRSFPERDGLQYFRAGPVAPSQSIVTANLFMCLLCPRTSNWILIFSTQLEQG</sequence>
<name>A0A1L9NPM9_ASPTC</name>
<dbReference type="AlphaFoldDB" id="A0A1L9NPM9"/>
<evidence type="ECO:0000313" key="2">
    <source>
        <dbReference type="EMBL" id="OJI91245.1"/>
    </source>
</evidence>
<proteinExistence type="predicted"/>
<evidence type="ECO:0000313" key="3">
    <source>
        <dbReference type="Proteomes" id="UP000184304"/>
    </source>
</evidence>
<keyword evidence="3" id="KW-1185">Reference proteome</keyword>
<feature type="compositionally biased region" description="Basic and acidic residues" evidence="1">
    <location>
        <begin position="11"/>
        <end position="22"/>
    </location>
</feature>
<protein>
    <submittedName>
        <fullName evidence="2">Uncharacterized protein</fullName>
    </submittedName>
</protein>
<gene>
    <name evidence="2" type="ORF">ASPTUDRAFT_26711</name>
</gene>
<reference evidence="3" key="1">
    <citation type="journal article" date="2017" name="Genome Biol.">
        <title>Comparative genomics reveals high biological diversity and specific adaptations in the industrially and medically important fungal genus Aspergillus.</title>
        <authorList>
            <person name="de Vries R.P."/>
            <person name="Riley R."/>
            <person name="Wiebenga A."/>
            <person name="Aguilar-Osorio G."/>
            <person name="Amillis S."/>
            <person name="Uchima C.A."/>
            <person name="Anderluh G."/>
            <person name="Asadollahi M."/>
            <person name="Askin M."/>
            <person name="Barry K."/>
            <person name="Battaglia E."/>
            <person name="Bayram O."/>
            <person name="Benocci T."/>
            <person name="Braus-Stromeyer S.A."/>
            <person name="Caldana C."/>
            <person name="Canovas D."/>
            <person name="Cerqueira G.C."/>
            <person name="Chen F."/>
            <person name="Chen W."/>
            <person name="Choi C."/>
            <person name="Clum A."/>
            <person name="Dos Santos R.A."/>
            <person name="Damasio A.R."/>
            <person name="Diallinas G."/>
            <person name="Emri T."/>
            <person name="Fekete E."/>
            <person name="Flipphi M."/>
            <person name="Freyberg S."/>
            <person name="Gallo A."/>
            <person name="Gournas C."/>
            <person name="Habgood R."/>
            <person name="Hainaut M."/>
            <person name="Harispe M.L."/>
            <person name="Henrissat B."/>
            <person name="Hilden K.S."/>
            <person name="Hope R."/>
            <person name="Hossain A."/>
            <person name="Karabika E."/>
            <person name="Karaffa L."/>
            <person name="Karanyi Z."/>
            <person name="Krasevec N."/>
            <person name="Kuo A."/>
            <person name="Kusch H."/>
            <person name="LaButti K."/>
            <person name="Lagendijk E.L."/>
            <person name="Lapidus A."/>
            <person name="Levasseur A."/>
            <person name="Lindquist E."/>
            <person name="Lipzen A."/>
            <person name="Logrieco A.F."/>
            <person name="MacCabe A."/>
            <person name="Maekelae M.R."/>
            <person name="Malavazi I."/>
            <person name="Melin P."/>
            <person name="Meyer V."/>
            <person name="Mielnichuk N."/>
            <person name="Miskei M."/>
            <person name="Molnar A.P."/>
            <person name="Mule G."/>
            <person name="Ngan C.Y."/>
            <person name="Orejas M."/>
            <person name="Orosz E."/>
            <person name="Ouedraogo J.P."/>
            <person name="Overkamp K.M."/>
            <person name="Park H.-S."/>
            <person name="Perrone G."/>
            <person name="Piumi F."/>
            <person name="Punt P.J."/>
            <person name="Ram A.F."/>
            <person name="Ramon A."/>
            <person name="Rauscher S."/>
            <person name="Record E."/>
            <person name="Riano-Pachon D.M."/>
            <person name="Robert V."/>
            <person name="Roehrig J."/>
            <person name="Ruller R."/>
            <person name="Salamov A."/>
            <person name="Salih N.S."/>
            <person name="Samson R.A."/>
            <person name="Sandor E."/>
            <person name="Sanguinetti M."/>
            <person name="Schuetze T."/>
            <person name="Sepcic K."/>
            <person name="Shelest E."/>
            <person name="Sherlock G."/>
            <person name="Sophianopoulou V."/>
            <person name="Squina F.M."/>
            <person name="Sun H."/>
            <person name="Susca A."/>
            <person name="Todd R.B."/>
            <person name="Tsang A."/>
            <person name="Unkles S.E."/>
            <person name="van de Wiele N."/>
            <person name="van Rossen-Uffink D."/>
            <person name="Oliveira J.V."/>
            <person name="Vesth T.C."/>
            <person name="Visser J."/>
            <person name="Yu J.-H."/>
            <person name="Zhou M."/>
            <person name="Andersen M.R."/>
            <person name="Archer D.B."/>
            <person name="Baker S.E."/>
            <person name="Benoit I."/>
            <person name="Brakhage A.A."/>
            <person name="Braus G.H."/>
            <person name="Fischer R."/>
            <person name="Frisvad J.C."/>
            <person name="Goldman G.H."/>
            <person name="Houbraken J."/>
            <person name="Oakley B."/>
            <person name="Pocsi I."/>
            <person name="Scazzocchio C."/>
            <person name="Seiboth B."/>
            <person name="vanKuyk P.A."/>
            <person name="Wortman J."/>
            <person name="Dyer P.S."/>
            <person name="Grigoriev I.V."/>
        </authorList>
    </citation>
    <scope>NUCLEOTIDE SEQUENCE [LARGE SCALE GENOMIC DNA]</scope>
    <source>
        <strain evidence="3">CBS 134.48</strain>
    </source>
</reference>
<organism evidence="2 3">
    <name type="scientific">Aspergillus tubingensis (strain CBS 134.48)</name>
    <dbReference type="NCBI Taxonomy" id="767770"/>
    <lineage>
        <taxon>Eukaryota</taxon>
        <taxon>Fungi</taxon>
        <taxon>Dikarya</taxon>
        <taxon>Ascomycota</taxon>
        <taxon>Pezizomycotina</taxon>
        <taxon>Eurotiomycetes</taxon>
        <taxon>Eurotiomycetidae</taxon>
        <taxon>Eurotiales</taxon>
        <taxon>Aspergillaceae</taxon>
        <taxon>Aspergillus</taxon>
        <taxon>Aspergillus subgen. Circumdati</taxon>
    </lineage>
</organism>
<dbReference type="Proteomes" id="UP000184304">
    <property type="component" value="Unassembled WGS sequence"/>
</dbReference>
<accession>A0A1L9NPM9</accession>
<dbReference type="VEuPathDB" id="FungiDB:ASPTUDRAFT_26711"/>
<feature type="region of interest" description="Disordered" evidence="1">
    <location>
        <begin position="1"/>
        <end position="27"/>
    </location>
</feature>
<dbReference type="EMBL" id="KV878176">
    <property type="protein sequence ID" value="OJI91245.1"/>
    <property type="molecule type" value="Genomic_DNA"/>
</dbReference>
<feature type="region of interest" description="Disordered" evidence="1">
    <location>
        <begin position="70"/>
        <end position="101"/>
    </location>
</feature>
<evidence type="ECO:0000256" key="1">
    <source>
        <dbReference type="SAM" id="MobiDB-lite"/>
    </source>
</evidence>